<evidence type="ECO:0000313" key="1">
    <source>
        <dbReference type="EMBL" id="QJB45988.1"/>
    </source>
</evidence>
<dbReference type="EMBL" id="CP051206">
    <property type="protein sequence ID" value="QJB45988.1"/>
    <property type="molecule type" value="Genomic_DNA"/>
</dbReference>
<proteinExistence type="predicted"/>
<protein>
    <submittedName>
        <fullName evidence="1">Uncharacterized protein</fullName>
    </submittedName>
</protein>
<dbReference type="AlphaFoldDB" id="A0A6H2C4A4"/>
<dbReference type="KEGG" id="dfs:HGD76_19265"/>
<name>A0A6H2C4A4_DOLFA</name>
<organism evidence="1 2">
    <name type="scientific">Dolichospermum flos-aquae CCAP 1403/13F</name>
    <dbReference type="NCBI Taxonomy" id="315271"/>
    <lineage>
        <taxon>Bacteria</taxon>
        <taxon>Bacillati</taxon>
        <taxon>Cyanobacteriota</taxon>
        <taxon>Cyanophyceae</taxon>
        <taxon>Nostocales</taxon>
        <taxon>Aphanizomenonaceae</taxon>
        <taxon>Dolichospermum</taxon>
    </lineage>
</organism>
<dbReference type="Proteomes" id="UP000502433">
    <property type="component" value="Chromosome"/>
</dbReference>
<dbReference type="RefSeq" id="WP_168204474.1">
    <property type="nucleotide sequence ID" value="NZ_CP051206.1"/>
</dbReference>
<reference evidence="1 2" key="1">
    <citation type="submission" date="2020-04" db="EMBL/GenBank/DDBJ databases">
        <title>Genome-Wide Identification of 5-Methylcytosine Sites in Bacterial Genomes By High-Throughput Sequencing of MspJI Restriction Fragments.</title>
        <authorList>
            <person name="Wu V."/>
        </authorList>
    </citation>
    <scope>NUCLEOTIDE SEQUENCE [LARGE SCALE GENOMIC DNA]</scope>
    <source>
        <strain evidence="1 2">CCAP 1403/13f</strain>
    </source>
</reference>
<accession>A0A6H2C4A4</accession>
<evidence type="ECO:0000313" key="2">
    <source>
        <dbReference type="Proteomes" id="UP000502433"/>
    </source>
</evidence>
<reference evidence="1 2" key="2">
    <citation type="submission" date="2020-04" db="EMBL/GenBank/DDBJ databases">
        <authorList>
            <person name="Fomenkov A."/>
            <person name="Anton B.P."/>
            <person name="Roberts R.J."/>
        </authorList>
    </citation>
    <scope>NUCLEOTIDE SEQUENCE [LARGE SCALE GENOMIC DNA]</scope>
    <source>
        <strain evidence="1 2">CCAP 1403/13f</strain>
    </source>
</reference>
<sequence>MQTAKKVLNILGIVAPEGGRYYEGTRYRLWQKGEILTITAKDNRDEILRLENGEIGGYLSSADVEAFQIFEQSLETQLEKAKRQKDKTP</sequence>
<gene>
    <name evidence="1" type="ORF">HGD76_19265</name>
</gene>